<dbReference type="GO" id="GO:0000976">
    <property type="term" value="F:transcription cis-regulatory region binding"/>
    <property type="evidence" value="ECO:0007669"/>
    <property type="project" value="TreeGrafter"/>
</dbReference>
<dbReference type="NCBIfam" id="NF040534">
    <property type="entry name" value="resp_reg_YycF"/>
    <property type="match status" value="1"/>
</dbReference>
<dbReference type="GO" id="GO:0006355">
    <property type="term" value="P:regulation of DNA-templated transcription"/>
    <property type="evidence" value="ECO:0007669"/>
    <property type="project" value="InterPro"/>
</dbReference>
<evidence type="ECO:0000256" key="11">
    <source>
        <dbReference type="PROSITE-ProRule" id="PRU00169"/>
    </source>
</evidence>
<feature type="domain" description="Response regulatory" evidence="13">
    <location>
        <begin position="4"/>
        <end position="117"/>
    </location>
</feature>
<evidence type="ECO:0000256" key="10">
    <source>
        <dbReference type="ARBA" id="ARBA00035291"/>
    </source>
</evidence>
<protein>
    <recommendedName>
        <fullName evidence="2">Stage 0 sporulation protein A homolog</fullName>
    </recommendedName>
    <alternativeName>
        <fullName evidence="10">Transcriptional regulatory protein WalR</fullName>
    </alternativeName>
</protein>
<dbReference type="SMART" id="SM00862">
    <property type="entry name" value="Trans_reg_C"/>
    <property type="match status" value="1"/>
</dbReference>
<evidence type="ECO:0000256" key="6">
    <source>
        <dbReference type="ARBA" id="ARBA00023015"/>
    </source>
</evidence>
<dbReference type="OrthoDB" id="9802426at2"/>
<evidence type="ECO:0000256" key="3">
    <source>
        <dbReference type="ARBA" id="ARBA00022490"/>
    </source>
</evidence>
<dbReference type="AlphaFoldDB" id="A0A1G9HMA2"/>
<dbReference type="Gene3D" id="1.10.10.10">
    <property type="entry name" value="Winged helix-like DNA-binding domain superfamily/Winged helix DNA-binding domain"/>
    <property type="match status" value="1"/>
</dbReference>
<dbReference type="InterPro" id="IPR016032">
    <property type="entry name" value="Sig_transdc_resp-reg_C-effctor"/>
</dbReference>
<feature type="DNA-binding region" description="OmpR/PhoB-type" evidence="12">
    <location>
        <begin position="129"/>
        <end position="228"/>
    </location>
</feature>
<dbReference type="InterPro" id="IPR058071">
    <property type="entry name" value="WalR_REC"/>
</dbReference>
<dbReference type="InterPro" id="IPR001789">
    <property type="entry name" value="Sig_transdc_resp-reg_receiver"/>
</dbReference>
<evidence type="ECO:0000256" key="1">
    <source>
        <dbReference type="ARBA" id="ARBA00004496"/>
    </source>
</evidence>
<evidence type="ECO:0000259" key="13">
    <source>
        <dbReference type="PROSITE" id="PS50110"/>
    </source>
</evidence>
<evidence type="ECO:0000256" key="2">
    <source>
        <dbReference type="ARBA" id="ARBA00018672"/>
    </source>
</evidence>
<gene>
    <name evidence="15" type="ORF">SAMN05660472_02681</name>
</gene>
<dbReference type="GO" id="GO:0005829">
    <property type="term" value="C:cytosol"/>
    <property type="evidence" value="ECO:0007669"/>
    <property type="project" value="TreeGrafter"/>
</dbReference>
<dbReference type="InterPro" id="IPR001867">
    <property type="entry name" value="OmpR/PhoB-type_DNA-bd"/>
</dbReference>
<dbReference type="RefSeq" id="WP_090554486.1">
    <property type="nucleotide sequence ID" value="NZ_FNFP01000009.1"/>
</dbReference>
<dbReference type="Pfam" id="PF00072">
    <property type="entry name" value="Response_reg"/>
    <property type="match status" value="1"/>
</dbReference>
<keyword evidence="7 12" id="KW-0238">DNA-binding</keyword>
<dbReference type="FunFam" id="3.40.50.2300:FF:000001">
    <property type="entry name" value="DNA-binding response regulator PhoB"/>
    <property type="match status" value="1"/>
</dbReference>
<evidence type="ECO:0000256" key="9">
    <source>
        <dbReference type="ARBA" id="ARBA00024867"/>
    </source>
</evidence>
<keyword evidence="3" id="KW-0963">Cytoplasm</keyword>
<dbReference type="PROSITE" id="PS51755">
    <property type="entry name" value="OMPR_PHOB"/>
    <property type="match status" value="1"/>
</dbReference>
<dbReference type="CDD" id="cd00383">
    <property type="entry name" value="trans_reg_C"/>
    <property type="match status" value="1"/>
</dbReference>
<proteinExistence type="predicted"/>
<keyword evidence="5" id="KW-0902">Two-component regulatory system</keyword>
<reference evidence="15 16" key="1">
    <citation type="submission" date="2016-10" db="EMBL/GenBank/DDBJ databases">
        <authorList>
            <person name="de Groot N.N."/>
        </authorList>
    </citation>
    <scope>NUCLEOTIDE SEQUENCE [LARGE SCALE GENOMIC DNA]</scope>
    <source>
        <strain evidence="15 16">DSM 18346</strain>
    </source>
</reference>
<dbReference type="SUPFAM" id="SSF52172">
    <property type="entry name" value="CheY-like"/>
    <property type="match status" value="1"/>
</dbReference>
<evidence type="ECO:0000256" key="12">
    <source>
        <dbReference type="PROSITE-ProRule" id="PRU01091"/>
    </source>
</evidence>
<dbReference type="Pfam" id="PF00486">
    <property type="entry name" value="Trans_reg_C"/>
    <property type="match status" value="1"/>
</dbReference>
<feature type="domain" description="OmpR/PhoB-type" evidence="14">
    <location>
        <begin position="129"/>
        <end position="228"/>
    </location>
</feature>
<keyword evidence="4 11" id="KW-0597">Phosphoprotein</keyword>
<dbReference type="PANTHER" id="PTHR48111:SF40">
    <property type="entry name" value="PHOSPHATE REGULON TRANSCRIPTIONAL REGULATORY PROTEIN PHOB"/>
    <property type="match status" value="1"/>
</dbReference>
<keyword evidence="16" id="KW-1185">Reference proteome</keyword>
<comment type="function">
    <text evidence="9">May play the central regulatory role in sporulation. It may be an element of the effector pathway responsible for the activation of sporulation genes in response to nutritional stress. Spo0A may act in concert with spo0H (a sigma factor) to control the expression of some genes that are critical to the sporulation process.</text>
</comment>
<dbReference type="EMBL" id="FNFP01000009">
    <property type="protein sequence ID" value="SDL14098.1"/>
    <property type="molecule type" value="Genomic_DNA"/>
</dbReference>
<comment type="subcellular location">
    <subcellularLocation>
        <location evidence="1">Cytoplasm</location>
    </subcellularLocation>
</comment>
<keyword evidence="6" id="KW-0805">Transcription regulation</keyword>
<dbReference type="GO" id="GO:0000156">
    <property type="term" value="F:phosphorelay response regulator activity"/>
    <property type="evidence" value="ECO:0007669"/>
    <property type="project" value="TreeGrafter"/>
</dbReference>
<organism evidence="15 16">
    <name type="scientific">Natronincola ferrireducens</name>
    <dbReference type="NCBI Taxonomy" id="393762"/>
    <lineage>
        <taxon>Bacteria</taxon>
        <taxon>Bacillati</taxon>
        <taxon>Bacillota</taxon>
        <taxon>Clostridia</taxon>
        <taxon>Peptostreptococcales</taxon>
        <taxon>Natronincolaceae</taxon>
        <taxon>Natronincola</taxon>
    </lineage>
</organism>
<name>A0A1G9HMA2_9FIRM</name>
<dbReference type="InterPro" id="IPR047791">
    <property type="entry name" value="WalR"/>
</dbReference>
<dbReference type="FunFam" id="1.10.10.10:FF:000018">
    <property type="entry name" value="DNA-binding response regulator ResD"/>
    <property type="match status" value="1"/>
</dbReference>
<evidence type="ECO:0000256" key="4">
    <source>
        <dbReference type="ARBA" id="ARBA00022553"/>
    </source>
</evidence>
<dbReference type="InterPro" id="IPR011006">
    <property type="entry name" value="CheY-like_superfamily"/>
</dbReference>
<dbReference type="Proteomes" id="UP000198718">
    <property type="component" value="Unassembled WGS sequence"/>
</dbReference>
<dbReference type="InterPro" id="IPR039420">
    <property type="entry name" value="WalR-like"/>
</dbReference>
<evidence type="ECO:0000256" key="8">
    <source>
        <dbReference type="ARBA" id="ARBA00023163"/>
    </source>
</evidence>
<dbReference type="PANTHER" id="PTHR48111">
    <property type="entry name" value="REGULATOR OF RPOS"/>
    <property type="match status" value="1"/>
</dbReference>
<sequence>METRILIVEDEKPISDILKFNLEKEGYKVELAYDGEEALSKVSQGNPDLILLDVMLPKLDGFQVCRKIREASTIPILMLTAKEEEVDKVLGLEMGADDYITKPFGMRELLARVKANLRRMNTPVGDKKASIITSGGLVIDFNKYEVKKENTVIELTSREFELLKFLAVQTEQVFSREQLLKEVWGYEYYGDIRTVDVTIRRLREKVEEDASSPKYILTKRGVGYYFRRA</sequence>
<dbReference type="SUPFAM" id="SSF46894">
    <property type="entry name" value="C-terminal effector domain of the bipartite response regulators"/>
    <property type="match status" value="1"/>
</dbReference>
<evidence type="ECO:0000259" key="14">
    <source>
        <dbReference type="PROSITE" id="PS51755"/>
    </source>
</evidence>
<dbReference type="GO" id="GO:0032993">
    <property type="term" value="C:protein-DNA complex"/>
    <property type="evidence" value="ECO:0007669"/>
    <property type="project" value="TreeGrafter"/>
</dbReference>
<keyword evidence="8" id="KW-0804">Transcription</keyword>
<accession>A0A1G9HMA2</accession>
<dbReference type="CDD" id="cd17614">
    <property type="entry name" value="REC_OmpR_YycF-like"/>
    <property type="match status" value="1"/>
</dbReference>
<dbReference type="InterPro" id="IPR036388">
    <property type="entry name" value="WH-like_DNA-bd_sf"/>
</dbReference>
<evidence type="ECO:0000313" key="15">
    <source>
        <dbReference type="EMBL" id="SDL14098.1"/>
    </source>
</evidence>
<evidence type="ECO:0000313" key="16">
    <source>
        <dbReference type="Proteomes" id="UP000198718"/>
    </source>
</evidence>
<dbReference type="STRING" id="393762.SAMN05660472_02681"/>
<dbReference type="SMART" id="SM00448">
    <property type="entry name" value="REC"/>
    <property type="match status" value="1"/>
</dbReference>
<dbReference type="Gene3D" id="6.10.250.690">
    <property type="match status" value="1"/>
</dbReference>
<dbReference type="Gene3D" id="3.40.50.2300">
    <property type="match status" value="1"/>
</dbReference>
<evidence type="ECO:0000256" key="5">
    <source>
        <dbReference type="ARBA" id="ARBA00023012"/>
    </source>
</evidence>
<dbReference type="PROSITE" id="PS50110">
    <property type="entry name" value="RESPONSE_REGULATORY"/>
    <property type="match status" value="1"/>
</dbReference>
<feature type="modified residue" description="4-aspartylphosphate" evidence="11">
    <location>
        <position position="53"/>
    </location>
</feature>
<evidence type="ECO:0000256" key="7">
    <source>
        <dbReference type="ARBA" id="ARBA00023125"/>
    </source>
</evidence>